<feature type="region of interest" description="Disordered" evidence="1">
    <location>
        <begin position="676"/>
        <end position="699"/>
    </location>
</feature>
<feature type="region of interest" description="Disordered" evidence="1">
    <location>
        <begin position="210"/>
        <end position="261"/>
    </location>
</feature>
<feature type="region of interest" description="Disordered" evidence="1">
    <location>
        <begin position="852"/>
        <end position="890"/>
    </location>
</feature>
<feature type="region of interest" description="Disordered" evidence="1">
    <location>
        <begin position="1"/>
        <end position="120"/>
    </location>
</feature>
<comment type="caution">
    <text evidence="3">The sequence shown here is derived from an EMBL/GenBank/DDBJ whole genome shotgun (WGS) entry which is preliminary data.</text>
</comment>
<evidence type="ECO:0000259" key="2">
    <source>
        <dbReference type="Pfam" id="PF10645"/>
    </source>
</evidence>
<reference evidence="3 4" key="1">
    <citation type="submission" date="2024-04" db="EMBL/GenBank/DDBJ databases">
        <title>Phyllosticta paracitricarpa is synonymous to the EU quarantine fungus P. citricarpa based on phylogenomic analyses.</title>
        <authorList>
            <consortium name="Lawrence Berkeley National Laboratory"/>
            <person name="Van Ingen-Buijs V.A."/>
            <person name="Van Westerhoven A.C."/>
            <person name="Haridas S."/>
            <person name="Skiadas P."/>
            <person name="Martin F."/>
            <person name="Groenewald J.Z."/>
            <person name="Crous P.W."/>
            <person name="Seidl M.F."/>
        </authorList>
    </citation>
    <scope>NUCLEOTIDE SEQUENCE [LARGE SCALE GENOMIC DNA]</scope>
    <source>
        <strain evidence="3 4">CBS 123374</strain>
    </source>
</reference>
<feature type="compositionally biased region" description="Pro residues" evidence="1">
    <location>
        <begin position="50"/>
        <end position="70"/>
    </location>
</feature>
<proteinExistence type="predicted"/>
<feature type="region of interest" description="Disordered" evidence="1">
    <location>
        <begin position="736"/>
        <end position="817"/>
    </location>
</feature>
<keyword evidence="4" id="KW-1185">Reference proteome</keyword>
<feature type="compositionally biased region" description="Polar residues" evidence="1">
    <location>
        <begin position="72"/>
        <end position="84"/>
    </location>
</feature>
<feature type="domain" description="Endo-1,3(4)-beta-glucanase 1 carbohydrate binding" evidence="2">
    <location>
        <begin position="127"/>
        <end position="174"/>
    </location>
</feature>
<feature type="compositionally biased region" description="Polar residues" evidence="1">
    <location>
        <begin position="522"/>
        <end position="535"/>
    </location>
</feature>
<feature type="compositionally biased region" description="Polar residues" evidence="1">
    <location>
        <begin position="497"/>
        <end position="509"/>
    </location>
</feature>
<feature type="region of interest" description="Disordered" evidence="1">
    <location>
        <begin position="413"/>
        <end position="664"/>
    </location>
</feature>
<protein>
    <recommendedName>
        <fullName evidence="2">Endo-1,3(4)-beta-glucanase 1 carbohydrate binding domain-containing protein</fullName>
    </recommendedName>
</protein>
<organism evidence="3 4">
    <name type="scientific">Phyllosticta capitalensis</name>
    <dbReference type="NCBI Taxonomy" id="121624"/>
    <lineage>
        <taxon>Eukaryota</taxon>
        <taxon>Fungi</taxon>
        <taxon>Dikarya</taxon>
        <taxon>Ascomycota</taxon>
        <taxon>Pezizomycotina</taxon>
        <taxon>Dothideomycetes</taxon>
        <taxon>Dothideomycetes incertae sedis</taxon>
        <taxon>Botryosphaeriales</taxon>
        <taxon>Phyllostictaceae</taxon>
        <taxon>Phyllosticta</taxon>
    </lineage>
</organism>
<accession>A0ABR1YCB5</accession>
<dbReference type="Pfam" id="PF10645">
    <property type="entry name" value="Carb_bind"/>
    <property type="match status" value="1"/>
</dbReference>
<feature type="region of interest" description="Disordered" evidence="1">
    <location>
        <begin position="316"/>
        <end position="358"/>
    </location>
</feature>
<dbReference type="Proteomes" id="UP001492380">
    <property type="component" value="Unassembled WGS sequence"/>
</dbReference>
<dbReference type="EMBL" id="JBBWRZ010000013">
    <property type="protein sequence ID" value="KAK8223871.1"/>
    <property type="molecule type" value="Genomic_DNA"/>
</dbReference>
<feature type="compositionally biased region" description="Low complexity" evidence="1">
    <location>
        <begin position="327"/>
        <end position="337"/>
    </location>
</feature>
<feature type="compositionally biased region" description="Low complexity" evidence="1">
    <location>
        <begin position="91"/>
        <end position="116"/>
    </location>
</feature>
<evidence type="ECO:0000313" key="4">
    <source>
        <dbReference type="Proteomes" id="UP001492380"/>
    </source>
</evidence>
<feature type="compositionally biased region" description="Basic residues" evidence="1">
    <location>
        <begin position="880"/>
        <end position="890"/>
    </location>
</feature>
<feature type="compositionally biased region" description="Polar residues" evidence="1">
    <location>
        <begin position="573"/>
        <end position="600"/>
    </location>
</feature>
<feature type="compositionally biased region" description="Low complexity" evidence="1">
    <location>
        <begin position="213"/>
        <end position="243"/>
    </location>
</feature>
<evidence type="ECO:0000313" key="3">
    <source>
        <dbReference type="EMBL" id="KAK8223871.1"/>
    </source>
</evidence>
<dbReference type="InterPro" id="IPR018909">
    <property type="entry name" value="Eng1_septum"/>
</dbReference>
<name>A0ABR1YCB5_9PEZI</name>
<feature type="compositionally biased region" description="Polar residues" evidence="1">
    <location>
        <begin position="748"/>
        <end position="774"/>
    </location>
</feature>
<gene>
    <name evidence="3" type="ORF">HDK90DRAFT_515322</name>
</gene>
<feature type="compositionally biased region" description="Low complexity" evidence="1">
    <location>
        <begin position="547"/>
        <end position="571"/>
    </location>
</feature>
<feature type="compositionally biased region" description="Polar residues" evidence="1">
    <location>
        <begin position="339"/>
        <end position="356"/>
    </location>
</feature>
<sequence length="890" mass="91437">MAHRQLPDNPIDPADASERQRGSPDSPFWNHFNFPPDPNVSELPNTGFPPFSPGFPPFPGVQTVTPPPGQPTSDTETLTFGNPANTPPVIAPATPSRPSSVPAPSSTVTTPRPASTFDPNDSDVYLCGSIPFVPSQYTCYANHVLCPVLNGKRLVPCGESCYDPKIYGCGDGGLEQIHSGRLPNGSPATNTVPLGVTAWPSGVPIPTPERSFRSSSFSSTLSSSTTNSSTTSSPTSSTLPTSSQAAPTNGTASSAPSDSSLSGNQIAAIAASTSSAVLICAVVVLLLFRRHASKRKLLAQKQVYPEVAFLYDPPVPPPIGTEGLGSSGENSSTSRRSYMVSQGQLPRSEPPSSDSSLRGVGIAEAGASVSAAQAVERLRNERRALRQKKPKLRPEQPLKLAKGLAASGFGLVPSNGRGSVSAPNLESMERSGGAPARVPQSSTSLWDEIDIAAGEANSMPSPAMPQHTETQKSTSPLLPPPDLSTPPQALHSPPEISGTSPMALDQQSQNEDDEPFYRRLQQRLSPTRNPISFSQPRPFPYSHAQRGSGSSPMGSPHSSMSISPSTRSPLSYTDPTPISVPRSTATPFSALTSVSPFTQQGGTATGTGSSTSPWPPGTGGPSAPARTLPSPTAPFGLTTAGPGSNPTAARGGAGASSPYPNPYPTYPYSRTGNYTFLQPELYHPPSPKPTPHTSESMSGISALDTRLESGDTWAGEVLGAMGSSGIFGAHGSDANISSTSRVGGWPSSDGTSAGSPSTGFGASRTALQQQQHGSASLPRYGSRLQVPSAGVEPDDSGSPQSVQYVPHVHDPDSGDDDMDVGMGMMMSGGATGLGNIAEESGSGSMGSEGLLGGAAGGQGGLGMGPGPTTTAGAGGNGGNGKRRLTVRNEF</sequence>
<evidence type="ECO:0000256" key="1">
    <source>
        <dbReference type="SAM" id="MobiDB-lite"/>
    </source>
</evidence>
<feature type="compositionally biased region" description="Gly residues" evidence="1">
    <location>
        <begin position="852"/>
        <end position="865"/>
    </location>
</feature>